<name>A0ACB7FCS5_NIBAL</name>
<gene>
    <name evidence="1" type="ORF">GBF38_004007</name>
</gene>
<evidence type="ECO:0000313" key="1">
    <source>
        <dbReference type="EMBL" id="KAG8011713.1"/>
    </source>
</evidence>
<dbReference type="EMBL" id="CM024801">
    <property type="protein sequence ID" value="KAG8011713.1"/>
    <property type="molecule type" value="Genomic_DNA"/>
</dbReference>
<proteinExistence type="predicted"/>
<comment type="caution">
    <text evidence="1">The sequence shown here is derived from an EMBL/GenBank/DDBJ whole genome shotgun (WGS) entry which is preliminary data.</text>
</comment>
<evidence type="ECO:0000313" key="2">
    <source>
        <dbReference type="Proteomes" id="UP000805704"/>
    </source>
</evidence>
<accession>A0ACB7FCS5</accession>
<dbReference type="Proteomes" id="UP000805704">
    <property type="component" value="Chromosome 13"/>
</dbReference>
<keyword evidence="2" id="KW-1185">Reference proteome</keyword>
<reference evidence="1" key="1">
    <citation type="submission" date="2020-04" db="EMBL/GenBank/DDBJ databases">
        <title>A chromosome-scale assembly and high-density genetic map of the yellow drum (Nibea albiflora) genome.</title>
        <authorList>
            <person name="Xu D."/>
            <person name="Zhang W."/>
            <person name="Chen R."/>
            <person name="Tan P."/>
            <person name="Wang L."/>
            <person name="Song H."/>
            <person name="Tian L."/>
            <person name="Zhu Q."/>
            <person name="Wang B."/>
        </authorList>
    </citation>
    <scope>NUCLEOTIDE SEQUENCE</scope>
    <source>
        <strain evidence="1">ZJHYS-2018</strain>
    </source>
</reference>
<organism evidence="1 2">
    <name type="scientific">Nibea albiflora</name>
    <name type="common">Yellow drum</name>
    <name type="synonym">Corvina albiflora</name>
    <dbReference type="NCBI Taxonomy" id="240163"/>
    <lineage>
        <taxon>Eukaryota</taxon>
        <taxon>Metazoa</taxon>
        <taxon>Chordata</taxon>
        <taxon>Craniata</taxon>
        <taxon>Vertebrata</taxon>
        <taxon>Euteleostomi</taxon>
        <taxon>Actinopterygii</taxon>
        <taxon>Neopterygii</taxon>
        <taxon>Teleostei</taxon>
        <taxon>Neoteleostei</taxon>
        <taxon>Acanthomorphata</taxon>
        <taxon>Eupercaria</taxon>
        <taxon>Sciaenidae</taxon>
        <taxon>Nibea</taxon>
    </lineage>
</organism>
<sequence length="306" mass="35891">MWMEIERLNKALTAAMDAKCKAVRQKELLVSNIDEIEKSKDDLKILLKQKEKKIEDLVLFNRQLKRQKNEISNAKDVYEIRNSLIDTNLKAKNKRIKDLEEEITEHKSNQVINLKRIKDLELNVHELCKKMKSMETTDTESGVKVNDLLGQISQLKKKQKVFKEDFLACMDHISDKRTLQDKLMALKRRHVDNEEGIVVDKKSSTEYERKIKFLSKSSAYMAKVAEEKERKRREDNTKNQRRYEKLLQDHNSVMDQLIEAKREVTRIRTERETQKVVTLAPKDQGVMGWLMSKCNKIATALAPVHI</sequence>
<protein>
    <submittedName>
        <fullName evidence="1">Uncharacterized protein</fullName>
    </submittedName>
</protein>